<dbReference type="Gramene" id="rna-gnl|WGS:JABURB|Cocit.L5049.1">
    <property type="protein sequence ID" value="cds-KAF7850756.1"/>
    <property type="gene ID" value="gene-BT93_L5049"/>
</dbReference>
<proteinExistence type="predicted"/>
<dbReference type="EMBL" id="MU089584">
    <property type="protein sequence ID" value="KAF7850756.1"/>
    <property type="molecule type" value="Genomic_DNA"/>
</dbReference>
<organism evidence="1 2">
    <name type="scientific">Corymbia citriodora subsp. variegata</name>
    <dbReference type="NCBI Taxonomy" id="360336"/>
    <lineage>
        <taxon>Eukaryota</taxon>
        <taxon>Viridiplantae</taxon>
        <taxon>Streptophyta</taxon>
        <taxon>Embryophyta</taxon>
        <taxon>Tracheophyta</taxon>
        <taxon>Spermatophyta</taxon>
        <taxon>Magnoliopsida</taxon>
        <taxon>eudicotyledons</taxon>
        <taxon>Gunneridae</taxon>
        <taxon>Pentapetalae</taxon>
        <taxon>rosids</taxon>
        <taxon>malvids</taxon>
        <taxon>Myrtales</taxon>
        <taxon>Myrtaceae</taxon>
        <taxon>Myrtoideae</taxon>
        <taxon>Eucalypteae</taxon>
        <taxon>Corymbia</taxon>
    </lineage>
</organism>
<evidence type="ECO:0000313" key="2">
    <source>
        <dbReference type="Proteomes" id="UP000806378"/>
    </source>
</evidence>
<dbReference type="Proteomes" id="UP000806378">
    <property type="component" value="Unassembled WGS sequence"/>
</dbReference>
<keyword evidence="2" id="KW-1185">Reference proteome</keyword>
<accession>A0A8T0CWM4</accession>
<dbReference type="AlphaFoldDB" id="A0A8T0CWM4"/>
<evidence type="ECO:0000313" key="1">
    <source>
        <dbReference type="EMBL" id="KAF7850756.1"/>
    </source>
</evidence>
<sequence>MEFGSSAMPVLDKSNSINEVKFSRELGSSFNPRHPRNEKRLSFTNAPASLGKFVRHGHHSISNAINNCRCPMKLSILFSWLHLLRVNLSKPKHIEKFGFVMIQIHIVRSKLPK</sequence>
<reference evidence="1" key="1">
    <citation type="submission" date="2020-05" db="EMBL/GenBank/DDBJ databases">
        <title>WGS assembly of Corymbia citriodora subspecies variegata.</title>
        <authorList>
            <person name="Barry K."/>
            <person name="Hundley H."/>
            <person name="Shu S."/>
            <person name="Jenkins J."/>
            <person name="Grimwood J."/>
            <person name="Baten A."/>
        </authorList>
    </citation>
    <scope>NUCLEOTIDE SEQUENCE</scope>
    <source>
        <strain evidence="1">CV2-018</strain>
    </source>
</reference>
<comment type="caution">
    <text evidence="1">The sequence shown here is derived from an EMBL/GenBank/DDBJ whole genome shotgun (WGS) entry which is preliminary data.</text>
</comment>
<name>A0A8T0CWM4_CORYI</name>
<protein>
    <submittedName>
        <fullName evidence="1">Uncharacterized protein</fullName>
    </submittedName>
</protein>
<gene>
    <name evidence="1" type="ORF">BT93_L5049</name>
</gene>